<dbReference type="Pfam" id="PF01937">
    <property type="entry name" value="ARMT1-like_dom"/>
    <property type="match status" value="1"/>
</dbReference>
<name>A0A194AI21_9BACT</name>
<dbReference type="SUPFAM" id="SSF111321">
    <property type="entry name" value="AF1104-like"/>
    <property type="match status" value="1"/>
</dbReference>
<sequence>MQTTLDCIPCFMQQALKAARIIDPEDADLHKKVLLEWASMLPSLDLTVSPPALAGIMYKRLGALLGTRDIFAAVKEQANTEVQRFLPGFRATLAASDDPLFDALRLAIIGNYMDAGTPTQHAWEQAMHEERDATWASTHYPRFRHHLASARSVLILGDNAGEIVLDTLLVDELVRMGHKVTYAVRGTPILNDATMEDAKRVGMVDRCEVITSGVDTPGTVLERCTPDFLHRLDQAEVIISKGQGNFEALKGERTGIYFAFKVKCPVVAAMTGRPEKTSIFEYI</sequence>
<gene>
    <name evidence="2" type="ORF">DPF_1592</name>
</gene>
<protein>
    <recommendedName>
        <fullName evidence="1">Damage-control phosphatase ARMT1-like metal-binding domain-containing protein</fullName>
    </recommendedName>
</protein>
<feature type="domain" description="Damage-control phosphatase ARMT1-like metal-binding" evidence="1">
    <location>
        <begin position="5"/>
        <end position="276"/>
    </location>
</feature>
<dbReference type="Gene3D" id="3.40.50.10880">
    <property type="entry name" value="Uncharacterised protein PF01937, DUF89, domain 3"/>
    <property type="match status" value="1"/>
</dbReference>
<accession>A0A194AI21</accession>
<evidence type="ECO:0000259" key="1">
    <source>
        <dbReference type="Pfam" id="PF01937"/>
    </source>
</evidence>
<dbReference type="InterPro" id="IPR014444">
    <property type="entry name" value="PH1575-like"/>
</dbReference>
<evidence type="ECO:0000313" key="2">
    <source>
        <dbReference type="EMBL" id="GAU08875.1"/>
    </source>
</evidence>
<dbReference type="EMBL" id="BDFE01000015">
    <property type="protein sequence ID" value="GAU08875.1"/>
    <property type="molecule type" value="Genomic_DNA"/>
</dbReference>
<dbReference type="RefSeq" id="WP_069858723.1">
    <property type="nucleotide sequence ID" value="NZ_BDFE01000015.1"/>
</dbReference>
<dbReference type="InterPro" id="IPR036075">
    <property type="entry name" value="ARMT-1-like_metal-bd_sf"/>
</dbReference>
<proteinExistence type="predicted"/>
<dbReference type="Gene3D" id="1.10.285.20">
    <property type="entry name" value="Uncharacterised protein PF01937, DUF89, domain 2"/>
    <property type="match status" value="1"/>
</dbReference>
<evidence type="ECO:0000313" key="3">
    <source>
        <dbReference type="Proteomes" id="UP000095200"/>
    </source>
</evidence>
<organism evidence="2 3">
    <name type="scientific">Desulfoplanes formicivorans</name>
    <dbReference type="NCBI Taxonomy" id="1592317"/>
    <lineage>
        <taxon>Bacteria</taxon>
        <taxon>Pseudomonadati</taxon>
        <taxon>Thermodesulfobacteriota</taxon>
        <taxon>Desulfovibrionia</taxon>
        <taxon>Desulfovibrionales</taxon>
        <taxon>Desulfoplanaceae</taxon>
        <taxon>Desulfoplanes</taxon>
    </lineage>
</organism>
<keyword evidence="3" id="KW-1185">Reference proteome</keyword>
<dbReference type="Proteomes" id="UP000095200">
    <property type="component" value="Unassembled WGS sequence"/>
</dbReference>
<comment type="caution">
    <text evidence="2">The sequence shown here is derived from an EMBL/GenBank/DDBJ whole genome shotgun (WGS) entry which is preliminary data.</text>
</comment>
<dbReference type="AlphaFoldDB" id="A0A194AI21"/>
<reference evidence="3" key="1">
    <citation type="submission" date="2016-06" db="EMBL/GenBank/DDBJ databases">
        <title>Draft genome sequence of Desulfoplanes formicivorans strain Pf12B.</title>
        <authorList>
            <person name="Watanabe M."/>
            <person name="Kojima H."/>
            <person name="Fukui M."/>
        </authorList>
    </citation>
    <scope>NUCLEOTIDE SEQUENCE [LARGE SCALE GENOMIC DNA]</scope>
    <source>
        <strain evidence="3">Pf12B</strain>
    </source>
</reference>
<dbReference type="InterPro" id="IPR002791">
    <property type="entry name" value="ARMT1-like_metal-bd"/>
</dbReference>
<dbReference type="PIRSF" id="PIRSF006593">
    <property type="entry name" value="UCP006593"/>
    <property type="match status" value="1"/>
</dbReference>
<dbReference type="OrthoDB" id="9796465at2"/>
<dbReference type="STRING" id="1592317.DPF_1592"/>